<comment type="pathway">
    <text evidence="1">Glycolipid biosynthesis; glycosylphosphatidylinositol-anchor biosynthesis.</text>
</comment>
<evidence type="ECO:0000259" key="4">
    <source>
        <dbReference type="Pfam" id="PF10181"/>
    </source>
</evidence>
<comment type="similarity">
    <text evidence="2">Belongs to the PIGH family.</text>
</comment>
<organism evidence="5 6">
    <name type="scientific">Chloropicon roscoffensis</name>
    <dbReference type="NCBI Taxonomy" id="1461544"/>
    <lineage>
        <taxon>Eukaryota</taxon>
        <taxon>Viridiplantae</taxon>
        <taxon>Chlorophyta</taxon>
        <taxon>Chloropicophyceae</taxon>
        <taxon>Chloropicales</taxon>
        <taxon>Chloropicaceae</taxon>
        <taxon>Chloropicon</taxon>
    </lineage>
</organism>
<keyword evidence="6" id="KW-1185">Reference proteome</keyword>
<keyword evidence="3" id="KW-0812">Transmembrane</keyword>
<dbReference type="PANTHER" id="PTHR15231">
    <property type="entry name" value="PHOSPHATIDYLINOSITOL N-ACETYLGLUCOSAMINYLTRANSFERASE SUBUNIT H"/>
    <property type="match status" value="1"/>
</dbReference>
<feature type="transmembrane region" description="Helical" evidence="3">
    <location>
        <begin position="54"/>
        <end position="75"/>
    </location>
</feature>
<evidence type="ECO:0000313" key="6">
    <source>
        <dbReference type="Proteomes" id="UP001472866"/>
    </source>
</evidence>
<dbReference type="InterPro" id="IPR044215">
    <property type="entry name" value="PIG-H"/>
</dbReference>
<evidence type="ECO:0000256" key="3">
    <source>
        <dbReference type="SAM" id="Phobius"/>
    </source>
</evidence>
<dbReference type="InterPro" id="IPR019328">
    <property type="entry name" value="PIGH-H_dom"/>
</dbReference>
<dbReference type="EMBL" id="CP151502">
    <property type="protein sequence ID" value="WZN59724.1"/>
    <property type="molecule type" value="Genomic_DNA"/>
</dbReference>
<evidence type="ECO:0000256" key="2">
    <source>
        <dbReference type="ARBA" id="ARBA00009610"/>
    </source>
</evidence>
<evidence type="ECO:0000313" key="5">
    <source>
        <dbReference type="EMBL" id="WZN59724.1"/>
    </source>
</evidence>
<reference evidence="5 6" key="1">
    <citation type="submission" date="2024-03" db="EMBL/GenBank/DDBJ databases">
        <title>Complete genome sequence of the green alga Chloropicon roscoffensis RCC1871.</title>
        <authorList>
            <person name="Lemieux C."/>
            <person name="Pombert J.-F."/>
            <person name="Otis C."/>
            <person name="Turmel M."/>
        </authorList>
    </citation>
    <scope>NUCLEOTIDE SEQUENCE [LARGE SCALE GENOMIC DNA]</scope>
    <source>
        <strain evidence="5 6">RCC1871</strain>
    </source>
</reference>
<dbReference type="GO" id="GO:0000506">
    <property type="term" value="C:glycosylphosphatidylinositol-N-acetylglucosaminyltransferase (GPI-GnT) complex"/>
    <property type="evidence" value="ECO:0007669"/>
    <property type="project" value="InterPro"/>
</dbReference>
<protein>
    <recommendedName>
        <fullName evidence="4">Phosphatidylinositol N-acetylglucosaminyltransferase subunit H conserved domain-containing protein</fullName>
    </recommendedName>
</protein>
<dbReference type="AlphaFoldDB" id="A0AAX4P196"/>
<keyword evidence="3" id="KW-1133">Transmembrane helix</keyword>
<name>A0AAX4P196_9CHLO</name>
<feature type="domain" description="Phosphatidylinositol N-acetylglucosaminyltransferase subunit H conserved" evidence="4">
    <location>
        <begin position="78"/>
        <end position="140"/>
    </location>
</feature>
<dbReference type="PANTHER" id="PTHR15231:SF1">
    <property type="entry name" value="PHOSPHATIDYLINOSITOL N-ACETYLGLUCOSAMINYLTRANSFERASE SUBUNIT H"/>
    <property type="match status" value="1"/>
</dbReference>
<dbReference type="GO" id="GO:0006506">
    <property type="term" value="P:GPI anchor biosynthetic process"/>
    <property type="evidence" value="ECO:0007669"/>
    <property type="project" value="InterPro"/>
</dbReference>
<proteinExistence type="inferred from homology"/>
<dbReference type="Proteomes" id="UP001472866">
    <property type="component" value="Chromosome 02"/>
</dbReference>
<gene>
    <name evidence="5" type="ORF">HKI87_02g12500</name>
</gene>
<feature type="transmembrane region" description="Helical" evidence="3">
    <location>
        <begin position="30"/>
        <end position="48"/>
    </location>
</feature>
<accession>A0AAX4P196</accession>
<evidence type="ECO:0000256" key="1">
    <source>
        <dbReference type="ARBA" id="ARBA00004687"/>
    </source>
</evidence>
<dbReference type="Pfam" id="PF10181">
    <property type="entry name" value="PIG-H"/>
    <property type="match status" value="1"/>
</dbReference>
<sequence>MTTKKERMEIGEGIVSYEARKGPGDVARENAWCLFLILAPAAALFSASESFRDWKFWIPSAFAALLALLNATAVCERLVLFRGLGVQFETASCLGARQRTFVEENKIEAVLINEAVTSTDAYYYLCFVMKSGDDMALAFPTSRPGVDFLAAAYNEAKALLEKKR</sequence>
<keyword evidence="3" id="KW-0472">Membrane</keyword>